<dbReference type="EMBL" id="CP036287">
    <property type="protein sequence ID" value="QDU69784.1"/>
    <property type="molecule type" value="Genomic_DNA"/>
</dbReference>
<dbReference type="AlphaFoldDB" id="A0A518BS30"/>
<keyword evidence="1" id="KW-0812">Transmembrane</keyword>
<protein>
    <submittedName>
        <fullName evidence="2">Uncharacterized protein</fullName>
    </submittedName>
</protein>
<name>A0A518BS30_9BACT</name>
<dbReference type="Proteomes" id="UP000316921">
    <property type="component" value="Chromosome"/>
</dbReference>
<keyword evidence="3" id="KW-1185">Reference proteome</keyword>
<evidence type="ECO:0000256" key="1">
    <source>
        <dbReference type="SAM" id="Phobius"/>
    </source>
</evidence>
<feature type="transmembrane region" description="Helical" evidence="1">
    <location>
        <begin position="21"/>
        <end position="38"/>
    </location>
</feature>
<keyword evidence="1" id="KW-1133">Transmembrane helix</keyword>
<keyword evidence="1" id="KW-0472">Membrane</keyword>
<evidence type="ECO:0000313" key="3">
    <source>
        <dbReference type="Proteomes" id="UP000316921"/>
    </source>
</evidence>
<accession>A0A518BS30</accession>
<reference evidence="2 3" key="1">
    <citation type="submission" date="2019-02" db="EMBL/GenBank/DDBJ databases">
        <title>Deep-cultivation of Planctomycetes and their phenomic and genomic characterization uncovers novel biology.</title>
        <authorList>
            <person name="Wiegand S."/>
            <person name="Jogler M."/>
            <person name="Boedeker C."/>
            <person name="Pinto D."/>
            <person name="Vollmers J."/>
            <person name="Rivas-Marin E."/>
            <person name="Kohn T."/>
            <person name="Peeters S.H."/>
            <person name="Heuer A."/>
            <person name="Rast P."/>
            <person name="Oberbeckmann S."/>
            <person name="Bunk B."/>
            <person name="Jeske O."/>
            <person name="Meyerdierks A."/>
            <person name="Storesund J.E."/>
            <person name="Kallscheuer N."/>
            <person name="Luecker S."/>
            <person name="Lage O.M."/>
            <person name="Pohl T."/>
            <person name="Merkel B.J."/>
            <person name="Hornburger P."/>
            <person name="Mueller R.-W."/>
            <person name="Bruemmer F."/>
            <person name="Labrenz M."/>
            <person name="Spormann A.M."/>
            <person name="Op den Camp H."/>
            <person name="Overmann J."/>
            <person name="Amann R."/>
            <person name="Jetten M.S.M."/>
            <person name="Mascher T."/>
            <person name="Medema M.H."/>
            <person name="Devos D.P."/>
            <person name="Kaster A.-K."/>
            <person name="Ovreas L."/>
            <person name="Rohde M."/>
            <person name="Galperin M.Y."/>
            <person name="Jogler C."/>
        </authorList>
    </citation>
    <scope>NUCLEOTIDE SEQUENCE [LARGE SCALE GENOMIC DNA]</scope>
    <source>
        <strain evidence="2 3">Pla133</strain>
    </source>
</reference>
<proteinExistence type="predicted"/>
<dbReference type="RefSeq" id="WP_145070009.1">
    <property type="nucleotide sequence ID" value="NZ_CP036287.1"/>
</dbReference>
<evidence type="ECO:0000313" key="2">
    <source>
        <dbReference type="EMBL" id="QDU69784.1"/>
    </source>
</evidence>
<gene>
    <name evidence="2" type="ORF">Pla133_49060</name>
</gene>
<dbReference type="KEGG" id="pbap:Pla133_49060"/>
<organism evidence="2 3">
    <name type="scientific">Engelhardtia mirabilis</name>
    <dbReference type="NCBI Taxonomy" id="2528011"/>
    <lineage>
        <taxon>Bacteria</taxon>
        <taxon>Pseudomonadati</taxon>
        <taxon>Planctomycetota</taxon>
        <taxon>Planctomycetia</taxon>
        <taxon>Planctomycetia incertae sedis</taxon>
        <taxon>Engelhardtia</taxon>
    </lineage>
</organism>
<sequence length="225" mass="25533">MHLSRQQLARFSRAQRRSLQRFLPVSLLVGVALLHHWLVIKDGLTQWKGGGFGMFSTVDSGGTRAISVFAKCGEWNFRVSIPADLRGRRSLAKRLPSEEIVQLMLKDLSRRVWVVERYHAVPRRQTQLGPLDSLYLSHDDLVSAGRGAGRIEEWRPDSTAVPSYVIPVRFEAEVYRLEYDISARTIRRTLHSSYSRPGERLEIMAELAGLPLSQLARNLAPCCKP</sequence>